<proteinExistence type="predicted"/>
<keyword evidence="2" id="KW-1185">Reference proteome</keyword>
<dbReference type="Proteomes" id="UP000078200">
    <property type="component" value="Unassembled WGS sequence"/>
</dbReference>
<reference evidence="1" key="1">
    <citation type="submission" date="2020-05" db="UniProtKB">
        <authorList>
            <consortium name="EnsemblMetazoa"/>
        </authorList>
    </citation>
    <scope>IDENTIFICATION</scope>
    <source>
        <strain evidence="1">TTRI</strain>
    </source>
</reference>
<evidence type="ECO:0000313" key="1">
    <source>
        <dbReference type="EnsemblMetazoa" id="GAUT014397-PA"/>
    </source>
</evidence>
<dbReference type="VEuPathDB" id="VectorBase:GAUT014397"/>
<dbReference type="AlphaFoldDB" id="A0A1A9UT21"/>
<evidence type="ECO:0000313" key="2">
    <source>
        <dbReference type="Proteomes" id="UP000078200"/>
    </source>
</evidence>
<name>A0A1A9UT21_GLOAU</name>
<accession>A0A1A9UT21</accession>
<dbReference type="EnsemblMetazoa" id="GAUT014397-RA">
    <property type="protein sequence ID" value="GAUT014397-PA"/>
    <property type="gene ID" value="GAUT014397"/>
</dbReference>
<organism evidence="1 2">
    <name type="scientific">Glossina austeni</name>
    <name type="common">Savannah tsetse fly</name>
    <dbReference type="NCBI Taxonomy" id="7395"/>
    <lineage>
        <taxon>Eukaryota</taxon>
        <taxon>Metazoa</taxon>
        <taxon>Ecdysozoa</taxon>
        <taxon>Arthropoda</taxon>
        <taxon>Hexapoda</taxon>
        <taxon>Insecta</taxon>
        <taxon>Pterygota</taxon>
        <taxon>Neoptera</taxon>
        <taxon>Endopterygota</taxon>
        <taxon>Diptera</taxon>
        <taxon>Brachycera</taxon>
        <taxon>Muscomorpha</taxon>
        <taxon>Hippoboscoidea</taxon>
        <taxon>Glossinidae</taxon>
        <taxon>Glossina</taxon>
    </lineage>
</organism>
<sequence>MRSINFGVKNSFQGEYKFPIGEHKLMMAAFKVRFKNWQQWHRKKCIDRVGNCYLRSNCPHINLKRTFWITTENNSSLPLGLIYCDDSTLENKCAGGLSVQVLLLKVR</sequence>
<protein>
    <submittedName>
        <fullName evidence="1">Uncharacterized protein</fullName>
    </submittedName>
</protein>